<reference evidence="13 14" key="1">
    <citation type="journal article" date="2014" name="Int. J. Syst. Evol. Microbiol.">
        <title>Complete genome sequence of Corynebacterium casei LMG S-19264T (=DSM 44701T), isolated from a smear-ripened cheese.</title>
        <authorList>
            <consortium name="US DOE Joint Genome Institute (JGI-PGF)"/>
            <person name="Walter F."/>
            <person name="Albersmeier A."/>
            <person name="Kalinowski J."/>
            <person name="Ruckert C."/>
        </authorList>
    </citation>
    <scope>NUCLEOTIDE SEQUENCE [LARGE SCALE GENOMIC DNA]</scope>
    <source>
        <strain evidence="13 14">NBRC 112785</strain>
    </source>
</reference>
<dbReference type="InterPro" id="IPR036291">
    <property type="entry name" value="NAD(P)-bd_dom_sf"/>
</dbReference>
<keyword evidence="4" id="KW-0633">Potassium transport</keyword>
<dbReference type="PROSITE" id="PS51202">
    <property type="entry name" value="RCK_C"/>
    <property type="match status" value="1"/>
</dbReference>
<dbReference type="GO" id="GO:1902600">
    <property type="term" value="P:proton transmembrane transport"/>
    <property type="evidence" value="ECO:0007669"/>
    <property type="project" value="InterPro"/>
</dbReference>
<feature type="domain" description="RCK C-terminal" evidence="12">
    <location>
        <begin position="562"/>
        <end position="648"/>
    </location>
</feature>
<feature type="transmembrane region" description="Helical" evidence="10">
    <location>
        <begin position="115"/>
        <end position="134"/>
    </location>
</feature>
<dbReference type="PANTHER" id="PTHR46157">
    <property type="entry name" value="K(+) EFFLUX ANTIPORTER 3, CHLOROPLASTIC"/>
    <property type="match status" value="1"/>
</dbReference>
<dbReference type="Proteomes" id="UP001157439">
    <property type="component" value="Unassembled WGS sequence"/>
</dbReference>
<accession>A0AA37TLL2</accession>
<feature type="transmembrane region" description="Helical" evidence="10">
    <location>
        <begin position="31"/>
        <end position="49"/>
    </location>
</feature>
<keyword evidence="14" id="KW-1185">Reference proteome</keyword>
<dbReference type="InterPro" id="IPR038770">
    <property type="entry name" value="Na+/solute_symporter_sf"/>
</dbReference>
<keyword evidence="2" id="KW-0813">Transport</keyword>
<dbReference type="AlphaFoldDB" id="A0AA37TLL2"/>
<dbReference type="Pfam" id="PF02254">
    <property type="entry name" value="TrkA_N"/>
    <property type="match status" value="1"/>
</dbReference>
<evidence type="ECO:0000256" key="9">
    <source>
        <dbReference type="ARBA" id="ARBA00023136"/>
    </source>
</evidence>
<comment type="caution">
    <text evidence="13">The sequence shown here is derived from an EMBL/GenBank/DDBJ whole genome shotgun (WGS) entry which is preliminary data.</text>
</comment>
<evidence type="ECO:0000256" key="10">
    <source>
        <dbReference type="SAM" id="Phobius"/>
    </source>
</evidence>
<dbReference type="RefSeq" id="WP_095500443.1">
    <property type="nucleotide sequence ID" value="NZ_BSPO01000002.1"/>
</dbReference>
<feature type="transmembrane region" description="Helical" evidence="10">
    <location>
        <begin position="217"/>
        <end position="235"/>
    </location>
</feature>
<evidence type="ECO:0000256" key="1">
    <source>
        <dbReference type="ARBA" id="ARBA00004141"/>
    </source>
</evidence>
<keyword evidence="7 10" id="KW-1133">Transmembrane helix</keyword>
<dbReference type="PANTHER" id="PTHR46157:SF4">
    <property type="entry name" value="K(+) EFFLUX ANTIPORTER 3, CHLOROPLASTIC"/>
    <property type="match status" value="1"/>
</dbReference>
<feature type="transmembrane region" description="Helical" evidence="10">
    <location>
        <begin position="85"/>
        <end position="109"/>
    </location>
</feature>
<evidence type="ECO:0000259" key="11">
    <source>
        <dbReference type="PROSITE" id="PS51201"/>
    </source>
</evidence>
<feature type="transmembrane region" description="Helical" evidence="10">
    <location>
        <begin position="326"/>
        <end position="345"/>
    </location>
</feature>
<evidence type="ECO:0000256" key="7">
    <source>
        <dbReference type="ARBA" id="ARBA00022989"/>
    </source>
</evidence>
<sequence length="649" mass="70885">MEHGFLIQLILMLVVAIIAIAVFKRAGLPPILAYLVTGVIAGPMGFHWFTQQQMHSVAELGIVLLMFSLGLEFSWPRLWAMRRMVFGVGTMQVTVTAGISGLLCLGLGFGGAESVVIGGAIALSSTAIVLQMLNDQGWLNKRHGELSVSVLLFQDIAVVPLLILLPLLSPQAGEFELVPASLAVLQGSAAMLAIMVVGKFLLPLVFDEVARAKTNELFVLSTLVVAILTGVLTQWLGLSMALGAFVAGMLLGESQYKAQLEADIRPFRDLLMGLFFISIGMLLDLQQVWLNLGYILLALACILILKIGVVLCLLKLAGESWRDSLSAAFCLAQVGEFSFVVLALAVQGDLLTTNISTALVTIAVISMALTPWLVKRSVWLATKILGQASKREQISDDFDHVALMNKHVVICGYGRVGQVIARFLKTEAVDYVALDLDPIRVREATAGGDNIIYGDACKRALLKKAGIQQARMVVITFCDGRGIEDLMGLCRAMAPKVKIIVRTRDDENMDLLTEKGANQVVPESLEGSLMLVSQVLHQCGVPISRIFKRLERERRAHYRHLHGFFSGDAMDLTLDHMHATALNSGSAAVGKSVSELDFQQFRVELRGIRRGRTEHEDVTPDWRCQSGDILLLVGKPRRVERAEKYVHLG</sequence>
<feature type="domain" description="RCK N-terminal" evidence="11">
    <location>
        <begin position="405"/>
        <end position="522"/>
    </location>
</feature>
<evidence type="ECO:0000313" key="13">
    <source>
        <dbReference type="EMBL" id="GLS82708.1"/>
    </source>
</evidence>
<feature type="transmembrane region" description="Helical" evidence="10">
    <location>
        <begin position="270"/>
        <end position="289"/>
    </location>
</feature>
<proteinExistence type="predicted"/>
<dbReference type="GO" id="GO:0008324">
    <property type="term" value="F:monoatomic cation transmembrane transporter activity"/>
    <property type="evidence" value="ECO:0007669"/>
    <property type="project" value="InterPro"/>
</dbReference>
<dbReference type="Pfam" id="PF02080">
    <property type="entry name" value="TrkA_C"/>
    <property type="match status" value="1"/>
</dbReference>
<dbReference type="Gene3D" id="3.30.70.1450">
    <property type="entry name" value="Regulator of K+ conductance, C-terminal domain"/>
    <property type="match status" value="1"/>
</dbReference>
<dbReference type="GO" id="GO:0015297">
    <property type="term" value="F:antiporter activity"/>
    <property type="evidence" value="ECO:0007669"/>
    <property type="project" value="UniProtKB-KW"/>
</dbReference>
<evidence type="ECO:0000256" key="5">
    <source>
        <dbReference type="ARBA" id="ARBA00022692"/>
    </source>
</evidence>
<feature type="transmembrane region" description="Helical" evidence="10">
    <location>
        <begin position="295"/>
        <end position="314"/>
    </location>
</feature>
<dbReference type="InterPro" id="IPR006153">
    <property type="entry name" value="Cation/H_exchanger_TM"/>
</dbReference>
<keyword evidence="9 10" id="KW-0472">Membrane</keyword>
<feature type="transmembrane region" description="Helical" evidence="10">
    <location>
        <begin position="180"/>
        <end position="205"/>
    </location>
</feature>
<protein>
    <submittedName>
        <fullName evidence="13">Potassium transporter</fullName>
    </submittedName>
</protein>
<feature type="transmembrane region" description="Helical" evidence="10">
    <location>
        <begin position="146"/>
        <end position="168"/>
    </location>
</feature>
<dbReference type="PROSITE" id="PS51201">
    <property type="entry name" value="RCK_N"/>
    <property type="match status" value="1"/>
</dbReference>
<keyword evidence="3" id="KW-0050">Antiport</keyword>
<keyword evidence="8" id="KW-0406">Ion transport</keyword>
<dbReference type="SUPFAM" id="SSF116726">
    <property type="entry name" value="TrkA C-terminal domain-like"/>
    <property type="match status" value="1"/>
</dbReference>
<keyword evidence="6" id="KW-0630">Potassium</keyword>
<feature type="transmembrane region" description="Helical" evidence="10">
    <location>
        <begin position="6"/>
        <end position="24"/>
    </location>
</feature>
<keyword evidence="5 10" id="KW-0812">Transmembrane</keyword>
<gene>
    <name evidence="13" type="primary">kefB</name>
    <name evidence="13" type="ORF">GCM10007894_06850</name>
</gene>
<dbReference type="SUPFAM" id="SSF51735">
    <property type="entry name" value="NAD(P)-binding Rossmann-fold domains"/>
    <property type="match status" value="1"/>
</dbReference>
<dbReference type="Gene3D" id="1.20.1530.20">
    <property type="match status" value="1"/>
</dbReference>
<evidence type="ECO:0000259" key="12">
    <source>
        <dbReference type="PROSITE" id="PS51202"/>
    </source>
</evidence>
<dbReference type="InterPro" id="IPR036721">
    <property type="entry name" value="RCK_C_sf"/>
</dbReference>
<comment type="subcellular location">
    <subcellularLocation>
        <location evidence="1">Membrane</location>
        <topology evidence="1">Multi-pass membrane protein</topology>
    </subcellularLocation>
</comment>
<evidence type="ECO:0000256" key="6">
    <source>
        <dbReference type="ARBA" id="ARBA00022958"/>
    </source>
</evidence>
<dbReference type="InterPro" id="IPR006037">
    <property type="entry name" value="RCK_C"/>
</dbReference>
<evidence type="ECO:0000256" key="3">
    <source>
        <dbReference type="ARBA" id="ARBA00022449"/>
    </source>
</evidence>
<evidence type="ECO:0000256" key="8">
    <source>
        <dbReference type="ARBA" id="ARBA00023065"/>
    </source>
</evidence>
<dbReference type="EMBL" id="BSPO01000002">
    <property type="protein sequence ID" value="GLS82708.1"/>
    <property type="molecule type" value="Genomic_DNA"/>
</dbReference>
<feature type="transmembrane region" description="Helical" evidence="10">
    <location>
        <begin position="55"/>
        <end position="73"/>
    </location>
</feature>
<name>A0AA37TLL2_9GAMM</name>
<organism evidence="13 14">
    <name type="scientific">Paraferrimonas haliotis</name>
    <dbReference type="NCBI Taxonomy" id="2013866"/>
    <lineage>
        <taxon>Bacteria</taxon>
        <taxon>Pseudomonadati</taxon>
        <taxon>Pseudomonadota</taxon>
        <taxon>Gammaproteobacteria</taxon>
        <taxon>Alteromonadales</taxon>
        <taxon>Ferrimonadaceae</taxon>
        <taxon>Paraferrimonas</taxon>
    </lineage>
</organism>
<evidence type="ECO:0000313" key="14">
    <source>
        <dbReference type="Proteomes" id="UP001157439"/>
    </source>
</evidence>
<dbReference type="Gene3D" id="3.40.50.720">
    <property type="entry name" value="NAD(P)-binding Rossmann-like Domain"/>
    <property type="match status" value="1"/>
</dbReference>
<dbReference type="GO" id="GO:0005886">
    <property type="term" value="C:plasma membrane"/>
    <property type="evidence" value="ECO:0007669"/>
    <property type="project" value="TreeGrafter"/>
</dbReference>
<feature type="transmembrane region" description="Helical" evidence="10">
    <location>
        <begin position="351"/>
        <end position="374"/>
    </location>
</feature>
<evidence type="ECO:0000256" key="4">
    <source>
        <dbReference type="ARBA" id="ARBA00022538"/>
    </source>
</evidence>
<dbReference type="InterPro" id="IPR003148">
    <property type="entry name" value="RCK_N"/>
</dbReference>
<evidence type="ECO:0000256" key="2">
    <source>
        <dbReference type="ARBA" id="ARBA00022448"/>
    </source>
</evidence>
<dbReference type="GO" id="GO:0006813">
    <property type="term" value="P:potassium ion transport"/>
    <property type="evidence" value="ECO:0007669"/>
    <property type="project" value="UniProtKB-KW"/>
</dbReference>
<dbReference type="Pfam" id="PF00999">
    <property type="entry name" value="Na_H_Exchanger"/>
    <property type="match status" value="1"/>
</dbReference>